<evidence type="ECO:0000313" key="9">
    <source>
        <dbReference type="EMBL" id="MBC1374281.1"/>
    </source>
</evidence>
<dbReference type="GO" id="GO:0005886">
    <property type="term" value="C:plasma membrane"/>
    <property type="evidence" value="ECO:0007669"/>
    <property type="project" value="UniProtKB-SubCell"/>
</dbReference>
<feature type="transmembrane region" description="Helical" evidence="7">
    <location>
        <begin position="309"/>
        <end position="334"/>
    </location>
</feature>
<protein>
    <submittedName>
        <fullName evidence="10">Type II secretion system F family protein</fullName>
    </submittedName>
</protein>
<feature type="transmembrane region" description="Helical" evidence="7">
    <location>
        <begin position="113"/>
        <end position="132"/>
    </location>
</feature>
<name>A0A7X0ZG97_9LIST</name>
<feature type="domain" description="Type II secretion system protein GspF" evidence="8">
    <location>
        <begin position="213"/>
        <end position="335"/>
    </location>
</feature>
<dbReference type="Gene3D" id="1.20.81.30">
    <property type="entry name" value="Type II secretion system (T2SS), domain F"/>
    <property type="match status" value="2"/>
</dbReference>
<sequence>MAFFHRINWKDDGEFLIRIAILLEKGFSLESAISYLSITTPKHSERYREIIASLAMGNSFSFALQQSKFPEFICSQLHYASNHGFFIQTIRETGIHMKRKAEEKNALMKTFQYPLVLFATVIVVFFLLRIFLLPKFELLFSQLASNGSLGTSFTYFLLEKVPILLGAILLSLFLLVGFIIRKQNKKSAYEQACFYCRIPYIKQFVKIHYSQYFSREIGYLLKSGLSITHIIQLFAQEDSPAFFRSIAKHIIPSLEAGLPLTDALEKMPIFENELYYIALHGEKNGNLAEEFLFYYQLCHQKVLQKTEKLFSFIQPIIFIIIGILIISIYLSILYPMFSMVNQI</sequence>
<evidence type="ECO:0000313" key="10">
    <source>
        <dbReference type="EMBL" id="MBC2286762.1"/>
    </source>
</evidence>
<dbReference type="Pfam" id="PF00482">
    <property type="entry name" value="T2SSF"/>
    <property type="match status" value="2"/>
</dbReference>
<keyword evidence="5 7" id="KW-1133">Transmembrane helix</keyword>
<dbReference type="RefSeq" id="WP_185318681.1">
    <property type="nucleotide sequence ID" value="NZ_JAARPH010000001.1"/>
</dbReference>
<dbReference type="Proteomes" id="UP000518829">
    <property type="component" value="Unassembled WGS sequence"/>
</dbReference>
<dbReference type="InterPro" id="IPR042094">
    <property type="entry name" value="T2SS_GspF_sf"/>
</dbReference>
<evidence type="ECO:0000256" key="3">
    <source>
        <dbReference type="ARBA" id="ARBA00022475"/>
    </source>
</evidence>
<dbReference type="InterPro" id="IPR047692">
    <property type="entry name" value="T4P_ComGB"/>
</dbReference>
<evidence type="ECO:0000256" key="5">
    <source>
        <dbReference type="ARBA" id="ARBA00022989"/>
    </source>
</evidence>
<evidence type="ECO:0000256" key="4">
    <source>
        <dbReference type="ARBA" id="ARBA00022692"/>
    </source>
</evidence>
<keyword evidence="11" id="KW-1185">Reference proteome</keyword>
<comment type="caution">
    <text evidence="10">The sequence shown here is derived from an EMBL/GenBank/DDBJ whole genome shotgun (WGS) entry which is preliminary data.</text>
</comment>
<keyword evidence="6 7" id="KW-0472">Membrane</keyword>
<dbReference type="AlphaFoldDB" id="A0A7X0ZG97"/>
<evidence type="ECO:0000313" key="12">
    <source>
        <dbReference type="Proteomes" id="UP000558070"/>
    </source>
</evidence>
<comment type="similarity">
    <text evidence="2">Belongs to the GSP F family.</text>
</comment>
<comment type="subcellular location">
    <subcellularLocation>
        <location evidence="1">Cell membrane</location>
        <topology evidence="1">Multi-pass membrane protein</topology>
    </subcellularLocation>
</comment>
<gene>
    <name evidence="9" type="ORF">HB839_01935</name>
    <name evidence="10" type="ORF">HCB47_03790</name>
</gene>
<organism evidence="10 12">
    <name type="scientific">Listeria farberi</name>
    <dbReference type="NCBI Taxonomy" id="2713500"/>
    <lineage>
        <taxon>Bacteria</taxon>
        <taxon>Bacillati</taxon>
        <taxon>Bacillota</taxon>
        <taxon>Bacilli</taxon>
        <taxon>Bacillales</taxon>
        <taxon>Listeriaceae</taxon>
        <taxon>Listeria</taxon>
    </lineage>
</organism>
<dbReference type="Proteomes" id="UP000558070">
    <property type="component" value="Unassembled WGS sequence"/>
</dbReference>
<dbReference type="InterPro" id="IPR018076">
    <property type="entry name" value="T2SS_GspF_dom"/>
</dbReference>
<dbReference type="NCBIfam" id="NF041012">
    <property type="entry name" value="T4P_ComGB"/>
    <property type="match status" value="1"/>
</dbReference>
<keyword evidence="3" id="KW-1003">Cell membrane</keyword>
<dbReference type="PANTHER" id="PTHR30012:SF0">
    <property type="entry name" value="TYPE II SECRETION SYSTEM PROTEIN F-RELATED"/>
    <property type="match status" value="1"/>
</dbReference>
<dbReference type="PRINTS" id="PR00812">
    <property type="entry name" value="BCTERIALGSPF"/>
</dbReference>
<evidence type="ECO:0000256" key="2">
    <source>
        <dbReference type="ARBA" id="ARBA00005745"/>
    </source>
</evidence>
<evidence type="ECO:0000256" key="6">
    <source>
        <dbReference type="ARBA" id="ARBA00023136"/>
    </source>
</evidence>
<keyword evidence="4 7" id="KW-0812">Transmembrane</keyword>
<reference evidence="11 12" key="1">
    <citation type="submission" date="2020-03" db="EMBL/GenBank/DDBJ databases">
        <title>Soil Listeria distribution.</title>
        <authorList>
            <person name="Liao J."/>
            <person name="Wiedmann M."/>
        </authorList>
    </citation>
    <scope>NUCLEOTIDE SEQUENCE [LARGE SCALE GENOMIC DNA]</scope>
    <source>
        <strain evidence="10 12">FSL L7-0072</strain>
        <strain evidence="9 11">FSL L7-1699</strain>
    </source>
</reference>
<dbReference type="PANTHER" id="PTHR30012">
    <property type="entry name" value="GENERAL SECRETION PATHWAY PROTEIN"/>
    <property type="match status" value="1"/>
</dbReference>
<dbReference type="InterPro" id="IPR003004">
    <property type="entry name" value="GspF/PilC"/>
</dbReference>
<feature type="domain" description="Type II secretion system protein GspF" evidence="8">
    <location>
        <begin position="15"/>
        <end position="134"/>
    </location>
</feature>
<evidence type="ECO:0000259" key="8">
    <source>
        <dbReference type="Pfam" id="PF00482"/>
    </source>
</evidence>
<evidence type="ECO:0000256" key="1">
    <source>
        <dbReference type="ARBA" id="ARBA00004651"/>
    </source>
</evidence>
<evidence type="ECO:0000313" key="11">
    <source>
        <dbReference type="Proteomes" id="UP000518829"/>
    </source>
</evidence>
<feature type="transmembrane region" description="Helical" evidence="7">
    <location>
        <begin position="161"/>
        <end position="180"/>
    </location>
</feature>
<accession>A0A7X0ZG97</accession>
<evidence type="ECO:0000256" key="7">
    <source>
        <dbReference type="SAM" id="Phobius"/>
    </source>
</evidence>
<dbReference type="EMBL" id="JAARPH010000001">
    <property type="protein sequence ID" value="MBC1374281.1"/>
    <property type="molecule type" value="Genomic_DNA"/>
</dbReference>
<dbReference type="EMBL" id="JAARZO010000001">
    <property type="protein sequence ID" value="MBC2286762.1"/>
    <property type="molecule type" value="Genomic_DNA"/>
</dbReference>
<proteinExistence type="inferred from homology"/>